<organism evidence="2 3">
    <name type="scientific">Folsomia candida</name>
    <name type="common">Springtail</name>
    <dbReference type="NCBI Taxonomy" id="158441"/>
    <lineage>
        <taxon>Eukaryota</taxon>
        <taxon>Metazoa</taxon>
        <taxon>Ecdysozoa</taxon>
        <taxon>Arthropoda</taxon>
        <taxon>Hexapoda</taxon>
        <taxon>Collembola</taxon>
        <taxon>Entomobryomorpha</taxon>
        <taxon>Isotomoidea</taxon>
        <taxon>Isotomidae</taxon>
        <taxon>Proisotominae</taxon>
        <taxon>Folsomia</taxon>
    </lineage>
</organism>
<dbReference type="PROSITE" id="PS51257">
    <property type="entry name" value="PROKAR_LIPOPROTEIN"/>
    <property type="match status" value="1"/>
</dbReference>
<evidence type="ECO:0000313" key="3">
    <source>
        <dbReference type="Proteomes" id="UP000198287"/>
    </source>
</evidence>
<evidence type="ECO:0000256" key="1">
    <source>
        <dbReference type="SAM" id="MobiDB-lite"/>
    </source>
</evidence>
<gene>
    <name evidence="2" type="ORF">Fcan01_01050</name>
</gene>
<accession>A0A226F3G3</accession>
<feature type="compositionally biased region" description="Polar residues" evidence="1">
    <location>
        <begin position="469"/>
        <end position="480"/>
    </location>
</feature>
<reference evidence="2 3" key="1">
    <citation type="submission" date="2015-12" db="EMBL/GenBank/DDBJ databases">
        <title>The genome of Folsomia candida.</title>
        <authorList>
            <person name="Faddeeva A."/>
            <person name="Derks M.F."/>
            <person name="Anvar Y."/>
            <person name="Smit S."/>
            <person name="Van Straalen N."/>
            <person name="Roelofs D."/>
        </authorList>
    </citation>
    <scope>NUCLEOTIDE SEQUENCE [LARGE SCALE GENOMIC DNA]</scope>
    <source>
        <strain evidence="2 3">VU population</strain>
        <tissue evidence="2">Whole body</tissue>
    </source>
</reference>
<evidence type="ECO:0000313" key="2">
    <source>
        <dbReference type="EMBL" id="OXA64332.1"/>
    </source>
</evidence>
<dbReference type="OMA" id="CKIYLRR"/>
<dbReference type="AlphaFoldDB" id="A0A226F3G3"/>
<dbReference type="Proteomes" id="UP000198287">
    <property type="component" value="Unassembled WGS sequence"/>
</dbReference>
<dbReference type="EMBL" id="LNIX01000001">
    <property type="protein sequence ID" value="OXA64332.1"/>
    <property type="molecule type" value="Genomic_DNA"/>
</dbReference>
<name>A0A226F3G3_FOLCA</name>
<keyword evidence="3" id="KW-1185">Reference proteome</keyword>
<protein>
    <submittedName>
        <fullName evidence="2">Uncharacterized protein</fullName>
    </submittedName>
</protein>
<dbReference type="OrthoDB" id="7771743at2759"/>
<proteinExistence type="predicted"/>
<sequence length="480" mass="53231">MNSYHRKLAVLIGLSSSCLLVHKFIPQYLKMSTLTTQQDDLDQFCKIYLRRDQTGRDIGSHRDPKVAIYAPSWVKDGLQTLAGQLSGKRFKVLEAYSSSPLEEFTLTSTLTLTELQKISRNEASNVDGVINIGHYSDGGIDDLELLLAMKDLVRQSIIVSRTEATHFGGYPNRSSRKELNPTSPVYIVDLAALQFQQYYNTGRLVLINEVDPIPPSRGLLDDLIFERVVGEKKKTFQEAKNSPDAKIRFVSVRGFGRSKCLFDVHAYHKFVAWDVVLVGLAVTHSTVKSGHGDKVNFKFLKYGTGFFAGHFGNIVNSHILTGVVLGLEMLFEKHGDTVSQVINHIELPFYQSEVGGVERLEKIREKYHVTYSFGMDDALKPTQPGLVTASTNCGDSMAVFGNEMGFSSVDAAIAENLEGKGATLCPILNPEMQNVFLDLDEEPIADNADLINLADTNPNEKEQSEAMDVSSSDNKMSPHL</sequence>
<comment type="caution">
    <text evidence="2">The sequence shown here is derived from an EMBL/GenBank/DDBJ whole genome shotgun (WGS) entry which is preliminary data.</text>
</comment>
<feature type="region of interest" description="Disordered" evidence="1">
    <location>
        <begin position="455"/>
        <end position="480"/>
    </location>
</feature>